<proteinExistence type="predicted"/>
<name>A8MKB2_ALKOO</name>
<dbReference type="STRING" id="350688.Clos_2713"/>
<dbReference type="InterPro" id="IPR029039">
    <property type="entry name" value="Flavoprotein-like_sf"/>
</dbReference>
<dbReference type="Proteomes" id="UP000000269">
    <property type="component" value="Chromosome"/>
</dbReference>
<accession>A8MKB2</accession>
<evidence type="ECO:0000259" key="1">
    <source>
        <dbReference type="Pfam" id="PF03358"/>
    </source>
</evidence>
<gene>
    <name evidence="2" type="ordered locus">Clos_2713</name>
</gene>
<dbReference type="Pfam" id="PF03358">
    <property type="entry name" value="FMN_red"/>
    <property type="match status" value="1"/>
</dbReference>
<protein>
    <submittedName>
        <fullName evidence="2">NADPH-dependent FMN reductase</fullName>
    </submittedName>
</protein>
<dbReference type="RefSeq" id="WP_012160551.1">
    <property type="nucleotide sequence ID" value="NC_009922.1"/>
</dbReference>
<dbReference type="AlphaFoldDB" id="A8MKB2"/>
<dbReference type="KEGG" id="aoe:Clos_2713"/>
<feature type="domain" description="NADPH-dependent FMN reductase-like" evidence="1">
    <location>
        <begin position="161"/>
        <end position="314"/>
    </location>
</feature>
<evidence type="ECO:0000313" key="3">
    <source>
        <dbReference type="Proteomes" id="UP000000269"/>
    </source>
</evidence>
<reference evidence="3" key="1">
    <citation type="submission" date="2007-10" db="EMBL/GenBank/DDBJ databases">
        <title>Complete genome of Alkaliphilus oremlandii OhILAs.</title>
        <authorList>
            <person name="Copeland A."/>
            <person name="Lucas S."/>
            <person name="Lapidus A."/>
            <person name="Barry K."/>
            <person name="Detter J.C."/>
            <person name="Glavina del Rio T."/>
            <person name="Hammon N."/>
            <person name="Israni S."/>
            <person name="Dalin E."/>
            <person name="Tice H."/>
            <person name="Pitluck S."/>
            <person name="Chain P."/>
            <person name="Malfatti S."/>
            <person name="Shin M."/>
            <person name="Vergez L."/>
            <person name="Schmutz J."/>
            <person name="Larimer F."/>
            <person name="Land M."/>
            <person name="Hauser L."/>
            <person name="Kyrpides N."/>
            <person name="Mikhailova N."/>
            <person name="Stolz J.F."/>
            <person name="Dawson A."/>
            <person name="Fisher E."/>
            <person name="Crable B."/>
            <person name="Perera E."/>
            <person name="Lisak J."/>
            <person name="Ranganathan M."/>
            <person name="Basu P."/>
            <person name="Richardson P."/>
        </authorList>
    </citation>
    <scope>NUCLEOTIDE SEQUENCE [LARGE SCALE GENOMIC DNA]</scope>
    <source>
        <strain evidence="3">OhILAs</strain>
    </source>
</reference>
<sequence length="345" mass="38559">MIHVIIPEDPSVQLKEMVAFALEGMEVVVIRGSENLPDLRNQKILFAVELNSIGLNPALMEILSHLTEKGNDTLLGATAAMIIHSSTELYTKSSAANIIFLANQLGCSFIGHPLVEATGNLNNLKTWQKNMDLSLQEISLELSRRLVHRLLSYSPTKLKKPKIAYLHSSLKAKSNTLMLWRMVEGELDGLDIEEVFIENASVFDCFGCTYKTCLELGKRNNCFYGDVMTEKFTPIIEAADILVWICPNYNDSISSNLVAVINRLTTLYRKMSFHNKRIYSIIVSGNSGSDSIARQLIDGLNINKGFYLPPYFALMETANDAGSILKVDNIEEKAKLYAANLKRFL</sequence>
<organism evidence="2 3">
    <name type="scientific">Alkaliphilus oremlandii (strain OhILAs)</name>
    <name type="common">Clostridium oremlandii (strain OhILAs)</name>
    <dbReference type="NCBI Taxonomy" id="350688"/>
    <lineage>
        <taxon>Bacteria</taxon>
        <taxon>Bacillati</taxon>
        <taxon>Bacillota</taxon>
        <taxon>Clostridia</taxon>
        <taxon>Peptostreptococcales</taxon>
        <taxon>Natronincolaceae</taxon>
        <taxon>Alkaliphilus</taxon>
    </lineage>
</organism>
<dbReference type="eggNOG" id="COG0431">
    <property type="taxonomic scope" value="Bacteria"/>
</dbReference>
<dbReference type="EMBL" id="CP000853">
    <property type="protein sequence ID" value="ABW20244.1"/>
    <property type="molecule type" value="Genomic_DNA"/>
</dbReference>
<dbReference type="Gene3D" id="3.40.50.360">
    <property type="match status" value="1"/>
</dbReference>
<evidence type="ECO:0000313" key="2">
    <source>
        <dbReference type="EMBL" id="ABW20244.1"/>
    </source>
</evidence>
<dbReference type="GO" id="GO:0016491">
    <property type="term" value="F:oxidoreductase activity"/>
    <property type="evidence" value="ECO:0007669"/>
    <property type="project" value="InterPro"/>
</dbReference>
<dbReference type="HOGENOM" id="CLU_045099_0_0_9"/>
<keyword evidence="3" id="KW-1185">Reference proteome</keyword>
<dbReference type="OrthoDB" id="1705236at2"/>
<dbReference type="SUPFAM" id="SSF52218">
    <property type="entry name" value="Flavoproteins"/>
    <property type="match status" value="1"/>
</dbReference>
<dbReference type="InterPro" id="IPR005025">
    <property type="entry name" value="FMN_Rdtase-like_dom"/>
</dbReference>